<dbReference type="EMBL" id="CACVAZ010000092">
    <property type="protein sequence ID" value="CAA6814398.1"/>
    <property type="molecule type" value="Genomic_DNA"/>
</dbReference>
<feature type="signal peptide" evidence="3">
    <location>
        <begin position="1"/>
        <end position="26"/>
    </location>
</feature>
<protein>
    <recommendedName>
        <fullName evidence="4">Imelysin-like domain-containing protein</fullName>
    </recommendedName>
</protein>
<keyword evidence="2 3" id="KW-0732">Signal</keyword>
<dbReference type="InterPro" id="IPR018976">
    <property type="entry name" value="Imelysin-like"/>
</dbReference>
<proteinExistence type="predicted"/>
<evidence type="ECO:0000256" key="3">
    <source>
        <dbReference type="SAM" id="SignalP"/>
    </source>
</evidence>
<dbReference type="GO" id="GO:0030313">
    <property type="term" value="C:cell envelope"/>
    <property type="evidence" value="ECO:0007669"/>
    <property type="project" value="UniProtKB-SubCell"/>
</dbReference>
<dbReference type="Pfam" id="PF09375">
    <property type="entry name" value="Peptidase_M75"/>
    <property type="match status" value="1"/>
</dbReference>
<dbReference type="AlphaFoldDB" id="A0A6S6THN8"/>
<dbReference type="InterPro" id="IPR038352">
    <property type="entry name" value="Imelysin_sf"/>
</dbReference>
<accession>A0A6S6THN8</accession>
<gene>
    <name evidence="5" type="ORF">HELGO_WM16815</name>
</gene>
<evidence type="ECO:0000313" key="5">
    <source>
        <dbReference type="EMBL" id="CAA6814398.1"/>
    </source>
</evidence>
<feature type="domain" description="Imelysin-like" evidence="4">
    <location>
        <begin position="81"/>
        <end position="348"/>
    </location>
</feature>
<reference evidence="5" key="1">
    <citation type="submission" date="2020-01" db="EMBL/GenBank/DDBJ databases">
        <authorList>
            <person name="Meier V. D."/>
            <person name="Meier V D."/>
        </authorList>
    </citation>
    <scope>NUCLEOTIDE SEQUENCE</scope>
    <source>
        <strain evidence="5">HLG_WM_MAG_02</strain>
    </source>
</reference>
<organism evidence="5">
    <name type="scientific">uncultured Sulfurovum sp</name>
    <dbReference type="NCBI Taxonomy" id="269237"/>
    <lineage>
        <taxon>Bacteria</taxon>
        <taxon>Pseudomonadati</taxon>
        <taxon>Campylobacterota</taxon>
        <taxon>Epsilonproteobacteria</taxon>
        <taxon>Campylobacterales</taxon>
        <taxon>Sulfurovaceae</taxon>
        <taxon>Sulfurovum</taxon>
        <taxon>environmental samples</taxon>
    </lineage>
</organism>
<evidence type="ECO:0000256" key="2">
    <source>
        <dbReference type="ARBA" id="ARBA00022729"/>
    </source>
</evidence>
<name>A0A6S6THN8_9BACT</name>
<evidence type="ECO:0000256" key="1">
    <source>
        <dbReference type="ARBA" id="ARBA00004196"/>
    </source>
</evidence>
<feature type="chain" id="PRO_5027718377" description="Imelysin-like domain-containing protein" evidence="3">
    <location>
        <begin position="27"/>
        <end position="374"/>
    </location>
</feature>
<comment type="subcellular location">
    <subcellularLocation>
        <location evidence="1">Cell envelope</location>
    </subcellularLocation>
</comment>
<dbReference type="Gene3D" id="1.20.1420.20">
    <property type="entry name" value="M75 peptidase, HXXE motif"/>
    <property type="match status" value="1"/>
</dbReference>
<evidence type="ECO:0000259" key="4">
    <source>
        <dbReference type="Pfam" id="PF09375"/>
    </source>
</evidence>
<sequence>MRNITTSKTTLIVLLLMSLSFFTACGGGDNNYDGENGLINTSTSDDAFASMQSNVFAKNANDLNMNLNAMTTLLDGYDGNLSTEDIEDIQTAFVDIMREWKSVQATYIAGDYNSSLIDTPQLIDFFNTGKNADIASDIDKALSSSNSIEASLITNSAKSITALEYLVFGEQSSTTDLVTAMNISDKRRIETIKIVTNNIKGYTTTISNFYTNDTQFIADETEALNTLVNALVDSAYKLKEQRIGEAAGLVVKFKDDANATRLEYYKSKKSLDAMRAILTAHNEIMGEQSYENFGSFAADNGASTIVSNIRGNINTALSLVNEFSTPIEDNISPTSVDSKVELLYNEMVILQENYFSSLIASLSLTAEIIEADGD</sequence>
<dbReference type="PROSITE" id="PS51257">
    <property type="entry name" value="PROKAR_LIPOPROTEIN"/>
    <property type="match status" value="1"/>
</dbReference>